<sequence>MNQVPAVSTTQDRTLGVAFPNTVASIYLPPTEADLLGNVSSTIPSLTRSSSDLAIHPDPYAWKNTPQTTWEYMTGVDGTMTTSFHSADGSFGSSWNTHIPHSMSNQFSQVAQLGVDNSSLASSQVQGLYGNSFYASPAINEYPQALVAPIYTPSQPSVYDHAVRPAYQAGEAGPSTWQMYNDMTSQSEISDYKMFNIPYPSGFAYNQVSGNT</sequence>
<dbReference type="HOGENOM" id="CLU_1300103_0_0_1"/>
<proteinExistence type="predicted"/>
<keyword evidence="2" id="KW-1185">Reference proteome</keyword>
<dbReference type="Proteomes" id="UP000053257">
    <property type="component" value="Unassembled WGS sequence"/>
</dbReference>
<accession>A0A0C3RT77</accession>
<evidence type="ECO:0000313" key="1">
    <source>
        <dbReference type="EMBL" id="KIP03806.1"/>
    </source>
</evidence>
<dbReference type="AlphaFoldDB" id="A0A0C3RT77"/>
<protein>
    <submittedName>
        <fullName evidence="1">Uncharacterized protein</fullName>
    </submittedName>
</protein>
<evidence type="ECO:0000313" key="2">
    <source>
        <dbReference type="Proteomes" id="UP000053257"/>
    </source>
</evidence>
<dbReference type="EMBL" id="KN840599">
    <property type="protein sequence ID" value="KIP03806.1"/>
    <property type="molecule type" value="Genomic_DNA"/>
</dbReference>
<gene>
    <name evidence="1" type="ORF">PHLGIDRAFT_121249</name>
</gene>
<name>A0A0C3RT77_PHLG1</name>
<reference evidence="1 2" key="1">
    <citation type="journal article" date="2014" name="PLoS Genet.">
        <title>Analysis of the Phlebiopsis gigantea genome, transcriptome and secretome provides insight into its pioneer colonization strategies of wood.</title>
        <authorList>
            <person name="Hori C."/>
            <person name="Ishida T."/>
            <person name="Igarashi K."/>
            <person name="Samejima M."/>
            <person name="Suzuki H."/>
            <person name="Master E."/>
            <person name="Ferreira P."/>
            <person name="Ruiz-Duenas F.J."/>
            <person name="Held B."/>
            <person name="Canessa P."/>
            <person name="Larrondo L.F."/>
            <person name="Schmoll M."/>
            <person name="Druzhinina I.S."/>
            <person name="Kubicek C.P."/>
            <person name="Gaskell J.A."/>
            <person name="Kersten P."/>
            <person name="St John F."/>
            <person name="Glasner J."/>
            <person name="Sabat G."/>
            <person name="Splinter BonDurant S."/>
            <person name="Syed K."/>
            <person name="Yadav J."/>
            <person name="Mgbeahuruike A.C."/>
            <person name="Kovalchuk A."/>
            <person name="Asiegbu F.O."/>
            <person name="Lackner G."/>
            <person name="Hoffmeister D."/>
            <person name="Rencoret J."/>
            <person name="Gutierrez A."/>
            <person name="Sun H."/>
            <person name="Lindquist E."/>
            <person name="Barry K."/>
            <person name="Riley R."/>
            <person name="Grigoriev I.V."/>
            <person name="Henrissat B."/>
            <person name="Kues U."/>
            <person name="Berka R.M."/>
            <person name="Martinez A.T."/>
            <person name="Covert S.F."/>
            <person name="Blanchette R.A."/>
            <person name="Cullen D."/>
        </authorList>
    </citation>
    <scope>NUCLEOTIDE SEQUENCE [LARGE SCALE GENOMIC DNA]</scope>
    <source>
        <strain evidence="1 2">11061_1 CR5-6</strain>
    </source>
</reference>
<organism evidence="1 2">
    <name type="scientific">Phlebiopsis gigantea (strain 11061_1 CR5-6)</name>
    <name type="common">White-rot fungus</name>
    <name type="synonym">Peniophora gigantea</name>
    <dbReference type="NCBI Taxonomy" id="745531"/>
    <lineage>
        <taxon>Eukaryota</taxon>
        <taxon>Fungi</taxon>
        <taxon>Dikarya</taxon>
        <taxon>Basidiomycota</taxon>
        <taxon>Agaricomycotina</taxon>
        <taxon>Agaricomycetes</taxon>
        <taxon>Polyporales</taxon>
        <taxon>Phanerochaetaceae</taxon>
        <taxon>Phlebiopsis</taxon>
    </lineage>
</organism>